<evidence type="ECO:0000256" key="2">
    <source>
        <dbReference type="ARBA" id="ARBA00049106"/>
    </source>
</evidence>
<dbReference type="Gene3D" id="2.30.110.10">
    <property type="entry name" value="Electron Transport, Fmn-binding Protein, Chain A"/>
    <property type="match status" value="1"/>
</dbReference>
<dbReference type="PANTHER" id="PTHR39428">
    <property type="entry name" value="F420H(2)-DEPENDENT QUINONE REDUCTASE RV1261C"/>
    <property type="match status" value="1"/>
</dbReference>
<sequence>MGTRLVERLKPFFQWLAATDVFMKAGPKIVPRMDRAVHRLTGGRGVMSDRMIPTLLLTTTGSRSGEPRVSPLACLPEEDGSFLVVGSNFGREHHPAWSGNLLKTPRASVSFRGREAEVTGRLLEGEERAEAWPRLLLIWPVYDRYTEKSGRELRVFRLSPDR</sequence>
<dbReference type="GO" id="GO:0005886">
    <property type="term" value="C:plasma membrane"/>
    <property type="evidence" value="ECO:0007669"/>
    <property type="project" value="TreeGrafter"/>
</dbReference>
<comment type="similarity">
    <text evidence="1">Belongs to the F420H(2)-dependent quinone reductase family.</text>
</comment>
<dbReference type="Proteomes" id="UP000562352">
    <property type="component" value="Unassembled WGS sequence"/>
</dbReference>
<dbReference type="RefSeq" id="WP_338047990.1">
    <property type="nucleotide sequence ID" value="NZ_BAAAWZ010000001.1"/>
</dbReference>
<gene>
    <name evidence="3" type="ORF">FHS22_005683</name>
</gene>
<keyword evidence="4" id="KW-1185">Reference proteome</keyword>
<dbReference type="InterPro" id="IPR012349">
    <property type="entry name" value="Split_barrel_FMN-bd"/>
</dbReference>
<dbReference type="InterPro" id="IPR004378">
    <property type="entry name" value="F420H2_quin_Rdtase"/>
</dbReference>
<evidence type="ECO:0000313" key="3">
    <source>
        <dbReference type="EMBL" id="MBB5966392.1"/>
    </source>
</evidence>
<dbReference type="AlphaFoldDB" id="A0A841D6Y8"/>
<organism evidence="3 4">
    <name type="scientific">Planomonospora venezuelensis</name>
    <dbReference type="NCBI Taxonomy" id="1999"/>
    <lineage>
        <taxon>Bacteria</taxon>
        <taxon>Bacillati</taxon>
        <taxon>Actinomycetota</taxon>
        <taxon>Actinomycetes</taxon>
        <taxon>Streptosporangiales</taxon>
        <taxon>Streptosporangiaceae</taxon>
        <taxon>Planomonospora</taxon>
    </lineage>
</organism>
<accession>A0A841D6Y8</accession>
<comment type="catalytic activity">
    <reaction evidence="2">
        <text>oxidized coenzyme F420-(gamma-L-Glu)(n) + a quinol + H(+) = reduced coenzyme F420-(gamma-L-Glu)(n) + a quinone</text>
        <dbReference type="Rhea" id="RHEA:39663"/>
        <dbReference type="Rhea" id="RHEA-COMP:12939"/>
        <dbReference type="Rhea" id="RHEA-COMP:14378"/>
        <dbReference type="ChEBI" id="CHEBI:15378"/>
        <dbReference type="ChEBI" id="CHEBI:24646"/>
        <dbReference type="ChEBI" id="CHEBI:132124"/>
        <dbReference type="ChEBI" id="CHEBI:133980"/>
        <dbReference type="ChEBI" id="CHEBI:139511"/>
    </reaction>
</comment>
<dbReference type="SUPFAM" id="SSF50475">
    <property type="entry name" value="FMN-binding split barrel"/>
    <property type="match status" value="1"/>
</dbReference>
<dbReference type="Pfam" id="PF04075">
    <property type="entry name" value="F420H2_quin_red"/>
    <property type="match status" value="1"/>
</dbReference>
<dbReference type="GO" id="GO:0016491">
    <property type="term" value="F:oxidoreductase activity"/>
    <property type="evidence" value="ECO:0007669"/>
    <property type="project" value="InterPro"/>
</dbReference>
<name>A0A841D6Y8_PLAVE</name>
<protein>
    <submittedName>
        <fullName evidence="3">Deazaflavin-dependent oxidoreductase (Nitroreductase family)</fullName>
    </submittedName>
</protein>
<proteinExistence type="inferred from homology"/>
<comment type="caution">
    <text evidence="3">The sequence shown here is derived from an EMBL/GenBank/DDBJ whole genome shotgun (WGS) entry which is preliminary data.</text>
</comment>
<dbReference type="PANTHER" id="PTHR39428:SF1">
    <property type="entry name" value="F420H(2)-DEPENDENT QUINONE REDUCTASE RV1261C"/>
    <property type="match status" value="1"/>
</dbReference>
<evidence type="ECO:0000313" key="4">
    <source>
        <dbReference type="Proteomes" id="UP000562352"/>
    </source>
</evidence>
<dbReference type="EMBL" id="JACHJJ010000023">
    <property type="protein sequence ID" value="MBB5966392.1"/>
    <property type="molecule type" value="Genomic_DNA"/>
</dbReference>
<dbReference type="NCBIfam" id="TIGR00026">
    <property type="entry name" value="hi_GC_TIGR00026"/>
    <property type="match status" value="1"/>
</dbReference>
<dbReference type="GO" id="GO:0070967">
    <property type="term" value="F:coenzyme F420 binding"/>
    <property type="evidence" value="ECO:0007669"/>
    <property type="project" value="TreeGrafter"/>
</dbReference>
<reference evidence="3 4" key="1">
    <citation type="submission" date="2020-08" db="EMBL/GenBank/DDBJ databases">
        <title>Genomic Encyclopedia of Type Strains, Phase III (KMG-III): the genomes of soil and plant-associated and newly described type strains.</title>
        <authorList>
            <person name="Whitman W."/>
        </authorList>
    </citation>
    <scope>NUCLEOTIDE SEQUENCE [LARGE SCALE GENOMIC DNA]</scope>
    <source>
        <strain evidence="3 4">CECT 3303</strain>
    </source>
</reference>
<evidence type="ECO:0000256" key="1">
    <source>
        <dbReference type="ARBA" id="ARBA00008710"/>
    </source>
</evidence>